<dbReference type="InterPro" id="IPR029787">
    <property type="entry name" value="Nucleotide_cyclase"/>
</dbReference>
<gene>
    <name evidence="4" type="ORF">VT99_10463</name>
</gene>
<comment type="catalytic activity">
    <reaction evidence="2">
        <text>2 GTP = 3',3'-c-di-GMP + 2 diphosphate</text>
        <dbReference type="Rhea" id="RHEA:24898"/>
        <dbReference type="ChEBI" id="CHEBI:33019"/>
        <dbReference type="ChEBI" id="CHEBI:37565"/>
        <dbReference type="ChEBI" id="CHEBI:58805"/>
        <dbReference type="EC" id="2.7.7.65"/>
    </reaction>
</comment>
<dbReference type="InterPro" id="IPR050469">
    <property type="entry name" value="Diguanylate_Cyclase"/>
</dbReference>
<dbReference type="NCBIfam" id="TIGR00254">
    <property type="entry name" value="GGDEF"/>
    <property type="match status" value="1"/>
</dbReference>
<name>A0A3S3UCT3_9BACT</name>
<evidence type="ECO:0000313" key="5">
    <source>
        <dbReference type="Proteomes" id="UP000286862"/>
    </source>
</evidence>
<dbReference type="PANTHER" id="PTHR45138:SF9">
    <property type="entry name" value="DIGUANYLATE CYCLASE DGCM-RELATED"/>
    <property type="match status" value="1"/>
</dbReference>
<dbReference type="Gene3D" id="3.30.70.270">
    <property type="match status" value="1"/>
</dbReference>
<dbReference type="InterPro" id="IPR000160">
    <property type="entry name" value="GGDEF_dom"/>
</dbReference>
<sequence>MKSGHQDSSTGIADRRQFDRQLNRAWLNAQKTGNPLSLLLCDIDHFKSFNNCYGRPAGDACLRRTAEVLQATLHRPTDLAAQYEGGKFAILLPYTEAHDTLIIADRMLADVRSLAIPHEQSDAAQVVTISIGGHSLWPVPGLSTKIITNLAETRLFQAKHCGGNQSRLCTACREKFED</sequence>
<accession>A0A3S3UCT3</accession>
<organism evidence="4 5">
    <name type="scientific">Candidatus Electrothrix marina</name>
    <dbReference type="NCBI Taxonomy" id="1859130"/>
    <lineage>
        <taxon>Bacteria</taxon>
        <taxon>Pseudomonadati</taxon>
        <taxon>Thermodesulfobacteriota</taxon>
        <taxon>Desulfobulbia</taxon>
        <taxon>Desulfobulbales</taxon>
        <taxon>Desulfobulbaceae</taxon>
        <taxon>Candidatus Electrothrix</taxon>
    </lineage>
</organism>
<feature type="domain" description="GGDEF" evidence="3">
    <location>
        <begin position="34"/>
        <end position="171"/>
    </location>
</feature>
<dbReference type="AlphaFoldDB" id="A0A3S3UCT3"/>
<dbReference type="CDD" id="cd01949">
    <property type="entry name" value="GGDEF"/>
    <property type="match status" value="1"/>
</dbReference>
<protein>
    <recommendedName>
        <fullName evidence="1">diguanylate cyclase</fullName>
        <ecNumber evidence="1">2.7.7.65</ecNumber>
    </recommendedName>
</protein>
<dbReference type="SMART" id="SM00267">
    <property type="entry name" value="GGDEF"/>
    <property type="match status" value="1"/>
</dbReference>
<dbReference type="SUPFAM" id="SSF55073">
    <property type="entry name" value="Nucleotide cyclase"/>
    <property type="match status" value="1"/>
</dbReference>
<dbReference type="PROSITE" id="PS50887">
    <property type="entry name" value="GGDEF"/>
    <property type="match status" value="1"/>
</dbReference>
<dbReference type="InterPro" id="IPR043128">
    <property type="entry name" value="Rev_trsase/Diguanyl_cyclase"/>
</dbReference>
<dbReference type="PANTHER" id="PTHR45138">
    <property type="entry name" value="REGULATORY COMPONENTS OF SENSORY TRANSDUCTION SYSTEM"/>
    <property type="match status" value="1"/>
</dbReference>
<evidence type="ECO:0000256" key="1">
    <source>
        <dbReference type="ARBA" id="ARBA00012528"/>
    </source>
</evidence>
<evidence type="ECO:0000259" key="3">
    <source>
        <dbReference type="PROSITE" id="PS50887"/>
    </source>
</evidence>
<evidence type="ECO:0000313" key="4">
    <source>
        <dbReference type="EMBL" id="RWX48889.1"/>
    </source>
</evidence>
<comment type="caution">
    <text evidence="4">The sequence shown here is derived from an EMBL/GenBank/DDBJ whole genome shotgun (WGS) entry which is preliminary data.</text>
</comment>
<dbReference type="Proteomes" id="UP000286862">
    <property type="component" value="Unassembled WGS sequence"/>
</dbReference>
<dbReference type="GO" id="GO:1902201">
    <property type="term" value="P:negative regulation of bacterial-type flagellum-dependent cell motility"/>
    <property type="evidence" value="ECO:0007669"/>
    <property type="project" value="TreeGrafter"/>
</dbReference>
<dbReference type="EMBL" id="MTKQ01000046">
    <property type="protein sequence ID" value="RWX48889.1"/>
    <property type="molecule type" value="Genomic_DNA"/>
</dbReference>
<proteinExistence type="predicted"/>
<dbReference type="GO" id="GO:0043709">
    <property type="term" value="P:cell adhesion involved in single-species biofilm formation"/>
    <property type="evidence" value="ECO:0007669"/>
    <property type="project" value="TreeGrafter"/>
</dbReference>
<dbReference type="EC" id="2.7.7.65" evidence="1"/>
<dbReference type="GO" id="GO:0005886">
    <property type="term" value="C:plasma membrane"/>
    <property type="evidence" value="ECO:0007669"/>
    <property type="project" value="TreeGrafter"/>
</dbReference>
<evidence type="ECO:0000256" key="2">
    <source>
        <dbReference type="ARBA" id="ARBA00034247"/>
    </source>
</evidence>
<dbReference type="Pfam" id="PF00990">
    <property type="entry name" value="GGDEF"/>
    <property type="match status" value="1"/>
</dbReference>
<dbReference type="GO" id="GO:0052621">
    <property type="term" value="F:diguanylate cyclase activity"/>
    <property type="evidence" value="ECO:0007669"/>
    <property type="project" value="UniProtKB-EC"/>
</dbReference>
<reference evidence="4 5" key="1">
    <citation type="submission" date="2017-01" db="EMBL/GenBank/DDBJ databases">
        <title>The cable genome- insights into the physiology and evolution of filamentous bacteria capable of sulfide oxidation via long distance electron transfer.</title>
        <authorList>
            <person name="Schreiber L."/>
            <person name="Bjerg J.T."/>
            <person name="Boggild A."/>
            <person name="Van De Vossenberg J."/>
            <person name="Meysman F."/>
            <person name="Nielsen L.P."/>
            <person name="Schramm A."/>
            <person name="Kjeldsen K.U."/>
        </authorList>
    </citation>
    <scope>NUCLEOTIDE SEQUENCE [LARGE SCALE GENOMIC DNA]</scope>
    <source>
        <strain evidence="4">A2</strain>
    </source>
</reference>